<keyword evidence="1" id="KW-0732">Signal</keyword>
<dbReference type="Gene3D" id="3.40.50.1820">
    <property type="entry name" value="alpha/beta hydrolase"/>
    <property type="match status" value="1"/>
</dbReference>
<protein>
    <recommendedName>
        <fullName evidence="4">Lipase</fullName>
    </recommendedName>
</protein>
<keyword evidence="3" id="KW-1185">Reference proteome</keyword>
<reference evidence="2 3" key="1">
    <citation type="submission" date="2019-10" db="EMBL/GenBank/DDBJ databases">
        <title>Nocardia macrotermitis sp. nov. and Nocardia aurantia sp. nov., isolated from the gut of fungus growing-termite Macrotermes natalensis.</title>
        <authorList>
            <person name="Benndorf R."/>
            <person name="Schwitalla J."/>
            <person name="Martin K."/>
            <person name="De Beer W."/>
            <person name="Kaster A.-K."/>
            <person name="Vollmers J."/>
            <person name="Poulsen M."/>
            <person name="Beemelmanns C."/>
        </authorList>
    </citation>
    <scope>NUCLEOTIDE SEQUENCE [LARGE SCALE GENOMIC DNA]</scope>
    <source>
        <strain evidence="2 3">RB56</strain>
    </source>
</reference>
<gene>
    <name evidence="2" type="ORF">NRB56_46670</name>
</gene>
<evidence type="ECO:0000313" key="2">
    <source>
        <dbReference type="EMBL" id="MQY29078.1"/>
    </source>
</evidence>
<evidence type="ECO:0008006" key="4">
    <source>
        <dbReference type="Google" id="ProtNLM"/>
    </source>
</evidence>
<accession>A0A7K0DU16</accession>
<dbReference type="PANTHER" id="PTHR32015:SF1">
    <property type="entry name" value="LIPASE"/>
    <property type="match status" value="1"/>
</dbReference>
<dbReference type="GO" id="GO:0016042">
    <property type="term" value="P:lipid catabolic process"/>
    <property type="evidence" value="ECO:0007669"/>
    <property type="project" value="InterPro"/>
</dbReference>
<dbReference type="PANTHER" id="PTHR32015">
    <property type="entry name" value="FASTING INDUCED LIPASE"/>
    <property type="match status" value="1"/>
</dbReference>
<organism evidence="2 3">
    <name type="scientific">Nocardia aurantia</name>
    <dbReference type="NCBI Taxonomy" id="2585199"/>
    <lineage>
        <taxon>Bacteria</taxon>
        <taxon>Bacillati</taxon>
        <taxon>Actinomycetota</taxon>
        <taxon>Actinomycetes</taxon>
        <taxon>Mycobacteriales</taxon>
        <taxon>Nocardiaceae</taxon>
        <taxon>Nocardia</taxon>
    </lineage>
</organism>
<dbReference type="InterPro" id="IPR002918">
    <property type="entry name" value="Lipase_EstA/Esterase_EstB"/>
</dbReference>
<name>A0A7K0DU16_9NOCA</name>
<dbReference type="OrthoDB" id="8871309at2"/>
<dbReference type="RefSeq" id="WP_153345595.1">
    <property type="nucleotide sequence ID" value="NZ_WEGI01000010.1"/>
</dbReference>
<evidence type="ECO:0000313" key="3">
    <source>
        <dbReference type="Proteomes" id="UP000431401"/>
    </source>
</evidence>
<dbReference type="GO" id="GO:0016298">
    <property type="term" value="F:lipase activity"/>
    <property type="evidence" value="ECO:0007669"/>
    <property type="project" value="TreeGrafter"/>
</dbReference>
<dbReference type="Proteomes" id="UP000431401">
    <property type="component" value="Unassembled WGS sequence"/>
</dbReference>
<dbReference type="EMBL" id="WEGI01000010">
    <property type="protein sequence ID" value="MQY29078.1"/>
    <property type="molecule type" value="Genomic_DNA"/>
</dbReference>
<dbReference type="SUPFAM" id="SSF53474">
    <property type="entry name" value="alpha/beta-Hydrolases"/>
    <property type="match status" value="1"/>
</dbReference>
<comment type="caution">
    <text evidence="2">The sequence shown here is derived from an EMBL/GenBank/DDBJ whole genome shotgun (WGS) entry which is preliminary data.</text>
</comment>
<dbReference type="Pfam" id="PF01674">
    <property type="entry name" value="Lipase_2"/>
    <property type="match status" value="1"/>
</dbReference>
<dbReference type="InterPro" id="IPR029058">
    <property type="entry name" value="AB_hydrolase_fold"/>
</dbReference>
<dbReference type="AlphaFoldDB" id="A0A7K0DU16"/>
<sequence>MAQIRGRRGWRRSQRGVAAAIAVSCAVLLSAAVAVADPDGSGEYRPPVIPTEPGPPQSEHLGAARYLADHPNATPQGTNNFHCKPSAAHPEPVVLAHGSGSTAYADWAAVGPELAQAGFCVFVLNYGGEPGGTSFGTGDIHLSGRQLATFVDQVLAVTGAKKADLVGFSQGAVVTRYYVNKLGGAARVDRWVGVASPTYGGILYGLVPLANAVPPLWWIAAHVTSTAVRQQAAGSPFMRELNDGGDTVPGVQYTTIGSRVDEMIQPFENIALRGPGAENIVLQQRCPVDLTGHFHMVYDPYVRQLVLGALDPAHAPQPKCEPVPLGTEIPEVVIASHLPETGSGPDGVGSSGPVK</sequence>
<evidence type="ECO:0000256" key="1">
    <source>
        <dbReference type="SAM" id="SignalP"/>
    </source>
</evidence>
<feature type="signal peptide" evidence="1">
    <location>
        <begin position="1"/>
        <end position="36"/>
    </location>
</feature>
<proteinExistence type="predicted"/>
<feature type="chain" id="PRO_5029641558" description="Lipase" evidence="1">
    <location>
        <begin position="37"/>
        <end position="355"/>
    </location>
</feature>